<evidence type="ECO:0000256" key="2">
    <source>
        <dbReference type="SAM" id="MobiDB-lite"/>
    </source>
</evidence>
<accession>A0AAV7MJG2</accession>
<dbReference type="Gene3D" id="1.20.5.340">
    <property type="match status" value="1"/>
</dbReference>
<dbReference type="PANTHER" id="PTHR11505">
    <property type="entry name" value="L1 TRANSPOSABLE ELEMENT-RELATED"/>
    <property type="match status" value="1"/>
</dbReference>
<organism evidence="3 4">
    <name type="scientific">Pleurodeles waltl</name>
    <name type="common">Iberian ribbed newt</name>
    <dbReference type="NCBI Taxonomy" id="8319"/>
    <lineage>
        <taxon>Eukaryota</taxon>
        <taxon>Metazoa</taxon>
        <taxon>Chordata</taxon>
        <taxon>Craniata</taxon>
        <taxon>Vertebrata</taxon>
        <taxon>Euteleostomi</taxon>
        <taxon>Amphibia</taxon>
        <taxon>Batrachia</taxon>
        <taxon>Caudata</taxon>
        <taxon>Salamandroidea</taxon>
        <taxon>Salamandridae</taxon>
        <taxon>Pleurodelinae</taxon>
        <taxon>Pleurodeles</taxon>
    </lineage>
</organism>
<reference evidence="3" key="1">
    <citation type="journal article" date="2022" name="bioRxiv">
        <title>Sequencing and chromosome-scale assembly of the giantPleurodeles waltlgenome.</title>
        <authorList>
            <person name="Brown T."/>
            <person name="Elewa A."/>
            <person name="Iarovenko S."/>
            <person name="Subramanian E."/>
            <person name="Araus A.J."/>
            <person name="Petzold A."/>
            <person name="Susuki M."/>
            <person name="Suzuki K.-i.T."/>
            <person name="Hayashi T."/>
            <person name="Toyoda A."/>
            <person name="Oliveira C."/>
            <person name="Osipova E."/>
            <person name="Leigh N.D."/>
            <person name="Simon A."/>
            <person name="Yun M.H."/>
        </authorList>
    </citation>
    <scope>NUCLEOTIDE SEQUENCE</scope>
    <source>
        <strain evidence="3">20211129_DDA</strain>
        <tissue evidence="3">Liver</tissue>
    </source>
</reference>
<feature type="region of interest" description="Disordered" evidence="2">
    <location>
        <begin position="1"/>
        <end position="23"/>
    </location>
</feature>
<gene>
    <name evidence="3" type="ORF">NDU88_001068</name>
</gene>
<evidence type="ECO:0000313" key="4">
    <source>
        <dbReference type="Proteomes" id="UP001066276"/>
    </source>
</evidence>
<feature type="compositionally biased region" description="Basic and acidic residues" evidence="2">
    <location>
        <begin position="1"/>
        <end position="14"/>
    </location>
</feature>
<dbReference type="InterPro" id="IPR004244">
    <property type="entry name" value="Transposase_22"/>
</dbReference>
<name>A0AAV7MJG2_PLEWA</name>
<dbReference type="SUPFAM" id="SSF57997">
    <property type="entry name" value="Tropomyosin"/>
    <property type="match status" value="1"/>
</dbReference>
<comment type="caution">
    <text evidence="3">The sequence shown here is derived from an EMBL/GenBank/DDBJ whole genome shotgun (WGS) entry which is preliminary data.</text>
</comment>
<feature type="coiled-coil region" evidence="1">
    <location>
        <begin position="44"/>
        <end position="78"/>
    </location>
</feature>
<dbReference type="Proteomes" id="UP001066276">
    <property type="component" value="Chromosome 9"/>
</dbReference>
<keyword evidence="1" id="KW-0175">Coiled coil</keyword>
<sequence length="141" mass="15881">MSRTGEGAEARLEGSPEIPPQDENELRHILAAMQQSLTQIDGKIDSLSYRVDRMMERLDKQTERMDQVERRVSAVEDGQTALASGQLKVNTELDILNHKMDDLESRSRRNNLRVRGLAESTSIGLYASVEDKSLKRINRGG</sequence>
<evidence type="ECO:0000256" key="1">
    <source>
        <dbReference type="SAM" id="Coils"/>
    </source>
</evidence>
<dbReference type="EMBL" id="JANPWB010000013">
    <property type="protein sequence ID" value="KAJ1103647.1"/>
    <property type="molecule type" value="Genomic_DNA"/>
</dbReference>
<dbReference type="AlphaFoldDB" id="A0AAV7MJG2"/>
<protein>
    <submittedName>
        <fullName evidence="3">Uncharacterized protein</fullName>
    </submittedName>
</protein>
<evidence type="ECO:0000313" key="3">
    <source>
        <dbReference type="EMBL" id="KAJ1103647.1"/>
    </source>
</evidence>
<proteinExistence type="predicted"/>
<keyword evidence="4" id="KW-1185">Reference proteome</keyword>